<dbReference type="Pfam" id="PF13472">
    <property type="entry name" value="Lipase_GDSL_2"/>
    <property type="match status" value="1"/>
</dbReference>
<feature type="disulfide bond" evidence="2">
    <location>
        <begin position="180"/>
        <end position="191"/>
    </location>
</feature>
<evidence type="ECO:0000256" key="4">
    <source>
        <dbReference type="SAM" id="SignalP"/>
    </source>
</evidence>
<dbReference type="PANTHER" id="PTHR37981:SF1">
    <property type="entry name" value="SGNH HYDROLASE-TYPE ESTERASE DOMAIN-CONTAINING PROTEIN"/>
    <property type="match status" value="1"/>
</dbReference>
<proteinExistence type="predicted"/>
<feature type="region of interest" description="Disordered" evidence="3">
    <location>
        <begin position="60"/>
        <end position="82"/>
    </location>
</feature>
<dbReference type="GO" id="GO:0006629">
    <property type="term" value="P:lipid metabolic process"/>
    <property type="evidence" value="ECO:0007669"/>
    <property type="project" value="TreeGrafter"/>
</dbReference>
<evidence type="ECO:0000313" key="7">
    <source>
        <dbReference type="Proteomes" id="UP000248889"/>
    </source>
</evidence>
<feature type="domain" description="SGNH hydrolase-type esterase" evidence="5">
    <location>
        <begin position="108"/>
        <end position="309"/>
    </location>
</feature>
<feature type="signal peptide" evidence="4">
    <location>
        <begin position="1"/>
        <end position="38"/>
    </location>
</feature>
<sequence length="390" mass="42212">MSEIRAIGLRGLRRFSAAVLALPLAATCLVGATVPAQAHSPSAGPPVMVSMGDSYISGEGGRWAGNSDTSSGSRAGTDRAWTGNGYDPERVYGASYRNGCDRSDSAEIRSAFGPSRALNIACSGASTINIFRTSHGGKAFKREAPQADQLAQIAARYDVRVIALSIGGNDLDFKDVIETCVWHYEYLETPCQPGQQREIDEKIDKVMGNVGKAIDEIHAVMSAAGRAPSSYRFVLQSYPSPIPRASDYRYPQSGWDRTLLGGCPLRDDDSHWARFQLVPQIARHLAQVAASRGVQFLDLRDFLQAHEVCTKHARLATPGQGPSPATSEWTRFLAGVDQPSLQESFHPNYYGQLGLGRCLSLVTGQPATQNYACESTPDRDAAGVYLRRIS</sequence>
<name>A0A2X0K6X8_9ACTN</name>
<evidence type="ECO:0000256" key="1">
    <source>
        <dbReference type="PIRSR" id="PIRSR637460-1"/>
    </source>
</evidence>
<feature type="chain" id="PRO_5015861639" description="SGNH hydrolase-type esterase domain-containing protein" evidence="4">
    <location>
        <begin position="39"/>
        <end position="390"/>
    </location>
</feature>
<dbReference type="Proteomes" id="UP000248889">
    <property type="component" value="Unassembled WGS sequence"/>
</dbReference>
<accession>A0A2X0K6X8</accession>
<evidence type="ECO:0000256" key="2">
    <source>
        <dbReference type="PIRSR" id="PIRSR637460-2"/>
    </source>
</evidence>
<feature type="active site" evidence="1">
    <location>
        <position position="346"/>
    </location>
</feature>
<organism evidence="6 7">
    <name type="scientific">Streptacidiphilus pinicola</name>
    <dbReference type="NCBI Taxonomy" id="2219663"/>
    <lineage>
        <taxon>Bacteria</taxon>
        <taxon>Bacillati</taxon>
        <taxon>Actinomycetota</taxon>
        <taxon>Actinomycetes</taxon>
        <taxon>Kitasatosporales</taxon>
        <taxon>Streptomycetaceae</taxon>
        <taxon>Streptacidiphilus</taxon>
    </lineage>
</organism>
<dbReference type="OrthoDB" id="3882626at2"/>
<evidence type="ECO:0000313" key="6">
    <source>
        <dbReference type="EMBL" id="RAG85025.1"/>
    </source>
</evidence>
<feature type="active site" description="Nucleophile" evidence="1">
    <location>
        <position position="54"/>
    </location>
</feature>
<dbReference type="EMBL" id="QKYN01000053">
    <property type="protein sequence ID" value="RAG85025.1"/>
    <property type="molecule type" value="Genomic_DNA"/>
</dbReference>
<reference evidence="6 7" key="1">
    <citation type="submission" date="2018-06" db="EMBL/GenBank/DDBJ databases">
        <title>Streptacidiphilus pinicola sp. nov., isolated from pine grove soil.</title>
        <authorList>
            <person name="Roh S.G."/>
            <person name="Park S."/>
            <person name="Kim M.-K."/>
            <person name="Yun B.-R."/>
            <person name="Park J."/>
            <person name="Kim M.J."/>
            <person name="Kim Y.S."/>
            <person name="Kim S.B."/>
        </authorList>
    </citation>
    <scope>NUCLEOTIDE SEQUENCE [LARGE SCALE GENOMIC DNA]</scope>
    <source>
        <strain evidence="6 7">MMS16-CNU450</strain>
    </source>
</reference>
<dbReference type="SUPFAM" id="SSF52266">
    <property type="entry name" value="SGNH hydrolase"/>
    <property type="match status" value="1"/>
</dbReference>
<keyword evidence="7" id="KW-1185">Reference proteome</keyword>
<dbReference type="InterPro" id="IPR013830">
    <property type="entry name" value="SGNH_hydro"/>
</dbReference>
<feature type="disulfide bond" evidence="2">
    <location>
        <begin position="263"/>
        <end position="309"/>
    </location>
</feature>
<evidence type="ECO:0000259" key="5">
    <source>
        <dbReference type="Pfam" id="PF13472"/>
    </source>
</evidence>
<comment type="caution">
    <text evidence="6">The sequence shown here is derived from an EMBL/GenBank/DDBJ whole genome shotgun (WGS) entry which is preliminary data.</text>
</comment>
<dbReference type="InterPro" id="IPR037460">
    <property type="entry name" value="SEST-like"/>
</dbReference>
<keyword evidence="2" id="KW-1015">Disulfide bond</keyword>
<keyword evidence="4" id="KW-0732">Signal</keyword>
<dbReference type="Gene3D" id="3.40.50.1110">
    <property type="entry name" value="SGNH hydrolase"/>
    <property type="match status" value="1"/>
</dbReference>
<dbReference type="GO" id="GO:0016788">
    <property type="term" value="F:hydrolase activity, acting on ester bonds"/>
    <property type="evidence" value="ECO:0007669"/>
    <property type="project" value="InterPro"/>
</dbReference>
<dbReference type="PANTHER" id="PTHR37981">
    <property type="entry name" value="LIPASE 2"/>
    <property type="match status" value="1"/>
</dbReference>
<dbReference type="AlphaFoldDB" id="A0A2X0K6X8"/>
<gene>
    <name evidence="6" type="ORF">DN069_13780</name>
</gene>
<dbReference type="RefSeq" id="WP_111501246.1">
    <property type="nucleotide sequence ID" value="NZ_QKYN01000053.1"/>
</dbReference>
<dbReference type="InterPro" id="IPR036514">
    <property type="entry name" value="SGNH_hydro_sf"/>
</dbReference>
<evidence type="ECO:0000256" key="3">
    <source>
        <dbReference type="SAM" id="MobiDB-lite"/>
    </source>
</evidence>
<protein>
    <recommendedName>
        <fullName evidence="5">SGNH hydrolase-type esterase domain-containing protein</fullName>
    </recommendedName>
</protein>